<dbReference type="HOGENOM" id="CLU_063015_0_0_7"/>
<dbReference type="PROSITE" id="PS51318">
    <property type="entry name" value="TAT"/>
    <property type="match status" value="1"/>
</dbReference>
<dbReference type="NCBIfam" id="NF047622">
    <property type="entry name" value="SptSoretCytCDesul"/>
    <property type="match status" value="1"/>
</dbReference>
<evidence type="ECO:0000256" key="1">
    <source>
        <dbReference type="ARBA" id="ARBA00023014"/>
    </source>
</evidence>
<evidence type="ECO:0000256" key="2">
    <source>
        <dbReference type="SAM" id="Phobius"/>
    </source>
</evidence>
<evidence type="ECO:0000313" key="4">
    <source>
        <dbReference type="Proteomes" id="UP000002710"/>
    </source>
</evidence>
<keyword evidence="2" id="KW-0812">Transmembrane</keyword>
<dbReference type="Proteomes" id="UP000002710">
    <property type="component" value="Chromosome"/>
</dbReference>
<keyword evidence="1" id="KW-0411">Iron-sulfur</keyword>
<keyword evidence="2" id="KW-0472">Membrane</keyword>
<evidence type="ECO:0000313" key="3">
    <source>
        <dbReference type="EMBL" id="ABB40005.1"/>
    </source>
</evidence>
<proteinExistence type="predicted"/>
<dbReference type="eggNOG" id="ENOG50320QR">
    <property type="taxonomic scope" value="Bacteria"/>
</dbReference>
<dbReference type="InterPro" id="IPR006311">
    <property type="entry name" value="TAT_signal"/>
</dbReference>
<sequence length="281" mass="30109">MTKISRRQALGVVGGSLMAGAVAGGTLVAGGMTGQAHAAAPGTAARFQFEEQPFSWQPHILDPEECAVAAYDGYWHKGFGCGYGVFYGIVGMMAEKYGAPYNQFPFSMLEVGKSGISGWATICGALLGGASAYALFWGRKERDPMVTELYRWYEQTAFPIFNPGTAAKGFAGDLPTSIAHSPLCHVSVSKWCYETGIAEKSKERSERCARITADVAKKAVEIMNAKQTGAFVVEHKTPESVEYCGSCHGAGKESPIVKGKMDCAPCHSGSEHTQDKYNNHP</sequence>
<keyword evidence="2" id="KW-1133">Transmembrane helix</keyword>
<reference evidence="3 4" key="1">
    <citation type="journal article" date="2011" name="J. Bacteriol.">
        <title>Complete genome sequence and updated annotation of Desulfovibrio alaskensis G20.</title>
        <authorList>
            <person name="Hauser L.J."/>
            <person name="Land M.L."/>
            <person name="Brown S.D."/>
            <person name="Larimer F."/>
            <person name="Keller K.L."/>
            <person name="Rapp-Giles B.J."/>
            <person name="Price M.N."/>
            <person name="Lin M."/>
            <person name="Bruce D.C."/>
            <person name="Detter J.C."/>
            <person name="Tapia R."/>
            <person name="Han C.S."/>
            <person name="Goodwin L.A."/>
            <person name="Cheng J.F."/>
            <person name="Pitluck S."/>
            <person name="Copeland A."/>
            <person name="Lucas S."/>
            <person name="Nolan M."/>
            <person name="Lapidus A.L."/>
            <person name="Palumbo A.V."/>
            <person name="Wall J.D."/>
        </authorList>
    </citation>
    <scope>NUCLEOTIDE SEQUENCE [LARGE SCALE GENOMIC DNA]</scope>
    <source>
        <strain evidence="4">ATCC BAA 1058 / DSM 17464 / G20</strain>
    </source>
</reference>
<name>Q30WE1_OLEA2</name>
<keyword evidence="1" id="KW-0408">Iron</keyword>
<keyword evidence="4" id="KW-1185">Reference proteome</keyword>
<dbReference type="InterPro" id="IPR010181">
    <property type="entry name" value="CGCAxxGCC_motif"/>
</dbReference>
<dbReference type="Pfam" id="PF09719">
    <property type="entry name" value="C_GCAxxG_C_C"/>
    <property type="match status" value="1"/>
</dbReference>
<accession>Q30WE1</accession>
<dbReference type="SUPFAM" id="SSF48695">
    <property type="entry name" value="Multiheme cytochromes"/>
    <property type="match status" value="1"/>
</dbReference>
<protein>
    <submittedName>
        <fullName evidence="3">Split soret cytochrome c</fullName>
    </submittedName>
</protein>
<dbReference type="GO" id="GO:0051536">
    <property type="term" value="F:iron-sulfur cluster binding"/>
    <property type="evidence" value="ECO:0007669"/>
    <property type="project" value="UniProtKB-KW"/>
</dbReference>
<dbReference type="EMBL" id="CP000112">
    <property type="protein sequence ID" value="ABB40005.1"/>
    <property type="molecule type" value="Genomic_DNA"/>
</dbReference>
<dbReference type="RefSeq" id="WP_011368956.1">
    <property type="nucleotide sequence ID" value="NC_007519.1"/>
</dbReference>
<dbReference type="AlphaFoldDB" id="Q30WE1"/>
<dbReference type="STRING" id="207559.Dde_3211"/>
<dbReference type="KEGG" id="dde:Dde_3211"/>
<feature type="transmembrane region" description="Helical" evidence="2">
    <location>
        <begin position="116"/>
        <end position="136"/>
    </location>
</feature>
<dbReference type="InterPro" id="IPR036280">
    <property type="entry name" value="Multihaem_cyt_sf"/>
</dbReference>
<keyword evidence="1" id="KW-0479">Metal-binding</keyword>
<gene>
    <name evidence="3" type="ordered locus">Dde_3211</name>
</gene>
<organism evidence="3 4">
    <name type="scientific">Oleidesulfovibrio alaskensis (strain ATCC BAA-1058 / DSM 17464 / G20)</name>
    <name type="common">Desulfovibrio alaskensis</name>
    <dbReference type="NCBI Taxonomy" id="207559"/>
    <lineage>
        <taxon>Bacteria</taxon>
        <taxon>Pseudomonadati</taxon>
        <taxon>Thermodesulfobacteriota</taxon>
        <taxon>Desulfovibrionia</taxon>
        <taxon>Desulfovibrionales</taxon>
        <taxon>Desulfovibrionaceae</taxon>
        <taxon>Oleidesulfovibrio</taxon>
    </lineage>
</organism>